<feature type="transmembrane region" description="Helical" evidence="1">
    <location>
        <begin position="70"/>
        <end position="94"/>
    </location>
</feature>
<evidence type="ECO:0000313" key="3">
    <source>
        <dbReference type="Proteomes" id="UP000732619"/>
    </source>
</evidence>
<accession>A0A8T3VUV5</accession>
<keyword evidence="1" id="KW-0472">Membrane</keyword>
<sequence>MNPIKCPRCGKINDGTTDFCIYCGTIYDEYNAEEDDSTFLFIPTGGGKKQEVKLKPMPENLSSRKDNYRWMIIIGYLFAILGSVLGFIFAIYLITRKDSNAKKHGLVQLVVLIVEFGLIGFLIFTGQMDPNIILNPFNTTNMTNMSQIYNSSAMNMSGSSNLSSLFGF</sequence>
<keyword evidence="1" id="KW-0812">Transmembrane</keyword>
<reference evidence="2" key="1">
    <citation type="submission" date="2019-04" db="EMBL/GenBank/DDBJ databases">
        <title>Evolution of Biomass-Degrading Anaerobic Consortia Revealed by Metagenomics.</title>
        <authorList>
            <person name="Peng X."/>
        </authorList>
    </citation>
    <scope>NUCLEOTIDE SEQUENCE</scope>
    <source>
        <strain evidence="2">SIG14</strain>
    </source>
</reference>
<evidence type="ECO:0000256" key="1">
    <source>
        <dbReference type="SAM" id="Phobius"/>
    </source>
</evidence>
<comment type="caution">
    <text evidence="2">The sequence shown here is derived from an EMBL/GenBank/DDBJ whole genome shotgun (WGS) entry which is preliminary data.</text>
</comment>
<name>A0A8T3VUV5_METOL</name>
<proteinExistence type="predicted"/>
<protein>
    <submittedName>
        <fullName evidence="2">Zinc ribbon domain-containing protein</fullName>
    </submittedName>
</protein>
<organism evidence="2 3">
    <name type="scientific">Methanobrevibacter olleyae</name>
    <dbReference type="NCBI Taxonomy" id="294671"/>
    <lineage>
        <taxon>Archaea</taxon>
        <taxon>Methanobacteriati</taxon>
        <taxon>Methanobacteriota</taxon>
        <taxon>Methanomada group</taxon>
        <taxon>Methanobacteria</taxon>
        <taxon>Methanobacteriales</taxon>
        <taxon>Methanobacteriaceae</taxon>
        <taxon>Methanobrevibacter</taxon>
    </lineage>
</organism>
<evidence type="ECO:0000313" key="2">
    <source>
        <dbReference type="EMBL" id="MBE6513071.1"/>
    </source>
</evidence>
<dbReference type="Proteomes" id="UP000732619">
    <property type="component" value="Unassembled WGS sequence"/>
</dbReference>
<dbReference type="EMBL" id="SUTG01000045">
    <property type="protein sequence ID" value="MBE6513071.1"/>
    <property type="molecule type" value="Genomic_DNA"/>
</dbReference>
<keyword evidence="1" id="KW-1133">Transmembrane helix</keyword>
<gene>
    <name evidence="2" type="ORF">E7Z75_08035</name>
</gene>
<dbReference type="AlphaFoldDB" id="A0A8T3VUV5"/>
<feature type="transmembrane region" description="Helical" evidence="1">
    <location>
        <begin position="106"/>
        <end position="124"/>
    </location>
</feature>